<dbReference type="Pfam" id="PF03406">
    <property type="entry name" value="Phage_fiber_2"/>
    <property type="match status" value="2"/>
</dbReference>
<evidence type="ECO:0000256" key="3">
    <source>
        <dbReference type="SAM" id="MobiDB-lite"/>
    </source>
</evidence>
<dbReference type="PANTHER" id="PTHR35191">
    <property type="entry name" value="PROPHAGE SIDE TAIL FIBER PROTEIN HOMOLOG STFQ-RELATED"/>
    <property type="match status" value="1"/>
</dbReference>
<name>A0A8E4IR79_ESCFE</name>
<reference evidence="5 6" key="1">
    <citation type="submission" date="2020-06" db="EMBL/GenBank/DDBJ databases">
        <title>REHAB project genomes.</title>
        <authorList>
            <person name="Shaw L.P."/>
        </authorList>
    </citation>
    <scope>NUCLEOTIDE SEQUENCE [LARGE SCALE GENOMIC DNA]</scope>
    <source>
        <strain evidence="6">RHB28-C13</strain>
        <plasmid evidence="6">prhb28-c13_3</plasmid>
    </source>
</reference>
<dbReference type="PANTHER" id="PTHR35191:SF1">
    <property type="entry name" value="PROPHAGE SIDE TAIL FIBER PROTEIN HOMOLOG STFQ-RELATED"/>
    <property type="match status" value="1"/>
</dbReference>
<dbReference type="InterPro" id="IPR005068">
    <property type="entry name" value="Phage_lambda_Stf-r2"/>
</dbReference>
<accession>A0A8E4IR79</accession>
<geneLocation type="plasmid" evidence="6">
    <name>prhb28-c13_3</name>
</geneLocation>
<dbReference type="InterPro" id="IPR048390">
    <property type="entry name" value="Gp34_trimer"/>
</dbReference>
<evidence type="ECO:0000313" key="6">
    <source>
        <dbReference type="Proteomes" id="UP000510927"/>
    </source>
</evidence>
<comment type="subcellular location">
    <subcellularLocation>
        <location evidence="1">Virion</location>
    </subcellularLocation>
</comment>
<dbReference type="RefSeq" id="WP_111975836.1">
    <property type="nucleotide sequence ID" value="NZ_CP055677.1"/>
</dbReference>
<feature type="domain" description="Long-tail fiber proximal subunit trimerization" evidence="4">
    <location>
        <begin position="1039"/>
        <end position="1093"/>
    </location>
</feature>
<dbReference type="InterPro" id="IPR051934">
    <property type="entry name" value="Phage_Tail_Fiber_Structural"/>
</dbReference>
<organism evidence="5 6">
    <name type="scientific">Escherichia fergusonii</name>
    <dbReference type="NCBI Taxonomy" id="564"/>
    <lineage>
        <taxon>Bacteria</taxon>
        <taxon>Pseudomonadati</taxon>
        <taxon>Pseudomonadota</taxon>
        <taxon>Gammaproteobacteria</taxon>
        <taxon>Enterobacterales</taxon>
        <taxon>Enterobacteriaceae</taxon>
        <taxon>Escherichia</taxon>
    </lineage>
</organism>
<protein>
    <submittedName>
        <fullName evidence="5">Tail fiber protein</fullName>
    </submittedName>
</protein>
<evidence type="ECO:0000256" key="2">
    <source>
        <dbReference type="ARBA" id="ARBA00022581"/>
    </source>
</evidence>
<dbReference type="GO" id="GO:0019062">
    <property type="term" value="P:virion attachment to host cell"/>
    <property type="evidence" value="ECO:0007669"/>
    <property type="project" value="InterPro"/>
</dbReference>
<evidence type="ECO:0000256" key="1">
    <source>
        <dbReference type="ARBA" id="ARBA00004328"/>
    </source>
</evidence>
<keyword evidence="2" id="KW-0945">Host-virus interaction</keyword>
<keyword evidence="5" id="KW-0614">Plasmid</keyword>
<gene>
    <name evidence="5" type="ORF">HVY52_24380</name>
</gene>
<feature type="region of interest" description="Disordered" evidence="3">
    <location>
        <begin position="254"/>
        <end position="273"/>
    </location>
</feature>
<dbReference type="Pfam" id="PF21446">
    <property type="entry name" value="Gp34_trimer"/>
    <property type="match status" value="1"/>
</dbReference>
<dbReference type="EMBL" id="CP055677">
    <property type="protein sequence ID" value="QLN02955.1"/>
    <property type="molecule type" value="Genomic_DNA"/>
</dbReference>
<evidence type="ECO:0000313" key="5">
    <source>
        <dbReference type="EMBL" id="QLN02955.1"/>
    </source>
</evidence>
<dbReference type="GO" id="GO:0046718">
    <property type="term" value="P:symbiont entry into host cell"/>
    <property type="evidence" value="ECO:0007669"/>
    <property type="project" value="InterPro"/>
</dbReference>
<feature type="compositionally biased region" description="Low complexity" evidence="3">
    <location>
        <begin position="261"/>
        <end position="273"/>
    </location>
</feature>
<proteinExistence type="predicted"/>
<sequence>MNDVTVVTSVTYPSPESLALVADVQYHEPYLSAALNRKFRGIVDPGFYAGFLPKPGGGMNLLITSVDGDKTAGAASVDIGEFYQVTIQHRKDISLALSAGKKYAIVLKGRYLLGEDTYQVNTASHIHAAEFVARTYTDSYQLGDGELLVCTVNIPAGVSAITQEMIDTSERINRTIGIDISDSVTSSRSDVAASSLAVKKAYDLAKSKYTAQDASTTQKGLVQLSSATNSDSETMAATPKAVKSIKDLADTKAPIESPSLTGTPTAPTAAQGTNSTQIANTAFVKAAITALINGAPGTLDTLKEIAAAINNDPNYSTTINNALALKAPLASPALTGVPTAPTAAQGTNNTQIATTAYVRAAISALVGSSPEALDTLNELAAALGNDPNFATTMTNALAGKQPLDATLTALAGLATGANKLPYFTGTDTVSQTDLTSVGRDILAKTSVLAVIQYLGLRELGTSGEKIPLLSTANTWSSRQTFNGGITGALAGNADTATKLKTKRSLQVDLQSDNAIDFDGSSNALLGIKGILPITHGGLGASSVSGGRTNLGLGVADIPQFKGINLVNSTDADLAASGIVSGYLNNSAGVQRSRFRIYSEIRSDNRSWLTLHLQSDTNTNKYAGLDIDGNFLITGDSKCRALEPTDVALTRKNIDVYSKAEVDLKKGMKFTRVNAPSGAEEGKFYPVVIKRSATSNGELASRVIISTAPRQAAHRMNNCEFNGFVMPAGWSDRGRYAYGMFWQYQDAERAIHSIAMSNKDDEVSSVFYIEGGAFPVCVLVEEGLSVVVPTTDYIVGQTTYKWGATNPKAECIAADIIIDFSNGRGFYSSGNLNGNAATATKLQTARTINGVTFDGTTDISLTPENIGALSLSGGTLLGGLTAPLLTTKSDLIFSSHTSRHIRFTYTKNDGTTLTDGYIFKDGVDNPNRRPGIRINCAAPNKETGNGTNSGDWIFGEDGIFTMPGGTVLRGGINSNGVPQSEYKHDMLTSVVDDAKMYLRRFRSSTGASIWHETIENNVYRLCTGTTDAQEELVLRTGSYAKFAGEIISKSANGLRIAYGNYGFFIRNDGSSTYFMLTASGDNLGTWNSLRPLTINNANGAVSIGNGLTVYGSVGLGTANALGGNSIVLGDNDTGFKQNGDGILDVYANSQRVFRFKNDAAFSLKKLLVGDSKTFSLSSSNTSTKNVTFNLWGASTRPVVAELGDDSGWHFYSQRNTDNSITFAVNGQVSPSNYSNFDSRYALKTACVTSVRLGAYKTHTMQKGTMFETAGYVITGLGIIGEVDGDDPARLRPLQYCINGTWYTAATA</sequence>
<evidence type="ECO:0000259" key="4">
    <source>
        <dbReference type="Pfam" id="PF21446"/>
    </source>
</evidence>
<dbReference type="Proteomes" id="UP000510927">
    <property type="component" value="Plasmid pRHB28-C13_3"/>
</dbReference>